<dbReference type="AlphaFoldDB" id="A0A803JK93"/>
<dbReference type="InterPro" id="IPR005552">
    <property type="entry name" value="Scramblase"/>
</dbReference>
<evidence type="ECO:0000256" key="3">
    <source>
        <dbReference type="SAM" id="MobiDB-lite"/>
    </source>
</evidence>
<keyword evidence="2" id="KW-0449">Lipoprotein</keyword>
<evidence type="ECO:0000313" key="4">
    <source>
        <dbReference type="Ensembl" id="ENSXETP00000108362"/>
    </source>
</evidence>
<feature type="region of interest" description="Disordered" evidence="3">
    <location>
        <begin position="1"/>
        <end position="29"/>
    </location>
</feature>
<reference evidence="4" key="2">
    <citation type="submission" date="2021-03" db="UniProtKB">
        <authorList>
            <consortium name="Ensembl"/>
        </authorList>
    </citation>
    <scope>IDENTIFICATION</scope>
</reference>
<feature type="compositionally biased region" description="Polar residues" evidence="3">
    <location>
        <begin position="1"/>
        <end position="11"/>
    </location>
</feature>
<dbReference type="Pfam" id="PF03803">
    <property type="entry name" value="Scramblase"/>
    <property type="match status" value="1"/>
</dbReference>
<dbReference type="GeneTree" id="ENSGT01050000246293"/>
<accession>A0A803JK93</accession>
<comment type="cofactor">
    <cofactor evidence="2">
        <name>Ca(2+)</name>
        <dbReference type="ChEBI" id="CHEBI:29108"/>
    </cofactor>
</comment>
<evidence type="ECO:0000256" key="1">
    <source>
        <dbReference type="ARBA" id="ARBA00005350"/>
    </source>
</evidence>
<keyword evidence="2" id="KW-0564">Palmitate</keyword>
<keyword evidence="2" id="KW-0106">Calcium</keyword>
<dbReference type="PANTHER" id="PTHR23248">
    <property type="entry name" value="PHOSPHOLIPID SCRAMBLASE-RELATED"/>
    <property type="match status" value="1"/>
</dbReference>
<dbReference type="PANTHER" id="PTHR23248:SF69">
    <property type="entry name" value="PHOSPHOLIPID SCRAMBLASE"/>
    <property type="match status" value="1"/>
</dbReference>
<dbReference type="InParanoid" id="A0A803JK93"/>
<sequence length="260" mass="28743">MSSTEFQSIIQNAPKGEPPSYTTIAPYAPPDTYPPVDSGPFMGTTYAMGVPQGMEHLLQINQLSIREKFKVTQGWGRNFDVLNPVGQGVLQAEQRIHCCGPMFDVTVRDMRGNDVMALHEGCHCCSREMEVHSPDGGLLGFVTLHWNSFVTHLSIKNPAKQVLLLILGPSLQANVFGNISFEVKSSDEQHVVGMIRHTNEEVTVSFPLDMEVTVKAILAGSAFYMVSIMRSGRDLRTLRGGVGESVTHAHRAKYREERLS</sequence>
<dbReference type="GO" id="GO:0017128">
    <property type="term" value="F:phospholipid scramblase activity"/>
    <property type="evidence" value="ECO:0007669"/>
    <property type="project" value="InterPro"/>
</dbReference>
<gene>
    <name evidence="4" type="primary">LOC116409852</name>
</gene>
<name>A0A803JK93_XENTR</name>
<dbReference type="Ensembl" id="ENSXETT00000123816">
    <property type="protein sequence ID" value="ENSXETP00000108362"/>
    <property type="gene ID" value="ENSXETG00000043194"/>
</dbReference>
<protein>
    <recommendedName>
        <fullName evidence="2">Phospholipid scramblase</fullName>
    </recommendedName>
</protein>
<organism evidence="4">
    <name type="scientific">Xenopus tropicalis</name>
    <name type="common">Western clawed frog</name>
    <name type="synonym">Silurana tropicalis</name>
    <dbReference type="NCBI Taxonomy" id="8364"/>
    <lineage>
        <taxon>Eukaryota</taxon>
        <taxon>Metazoa</taxon>
        <taxon>Chordata</taxon>
        <taxon>Craniata</taxon>
        <taxon>Vertebrata</taxon>
        <taxon>Euteleostomi</taxon>
        <taxon>Amphibia</taxon>
        <taxon>Batrachia</taxon>
        <taxon>Anura</taxon>
        <taxon>Pipoidea</taxon>
        <taxon>Pipidae</taxon>
        <taxon>Xenopodinae</taxon>
        <taxon>Xenopus</taxon>
        <taxon>Silurana</taxon>
    </lineage>
</organism>
<evidence type="ECO:0000256" key="2">
    <source>
        <dbReference type="RuleBase" id="RU363116"/>
    </source>
</evidence>
<reference evidence="4" key="1">
    <citation type="journal article" date="2010" name="Science">
        <title>The genome of the Western clawed frog Xenopus tropicalis.</title>
        <authorList>
            <person name="Hellsten U."/>
            <person name="Harland R.M."/>
            <person name="Gilchrist M.J."/>
            <person name="Hendrix D."/>
            <person name="Jurka J."/>
            <person name="Kapitonov V."/>
            <person name="Ovcharenko I."/>
            <person name="Putnam N.H."/>
            <person name="Shu S."/>
            <person name="Taher L."/>
            <person name="Blitz I.L."/>
            <person name="Blumberg B."/>
            <person name="Dichmann D.S."/>
            <person name="Dubchak I."/>
            <person name="Amaya E."/>
            <person name="Detter J.C."/>
            <person name="Fletcher R."/>
            <person name="Gerhard D.S."/>
            <person name="Goodstein D."/>
            <person name="Graves T."/>
            <person name="Grigoriev I.V."/>
            <person name="Grimwood J."/>
            <person name="Kawashima T."/>
            <person name="Lindquist E."/>
            <person name="Lucas S.M."/>
            <person name="Mead P.E."/>
            <person name="Mitros T."/>
            <person name="Ogino H."/>
            <person name="Ohta Y."/>
            <person name="Poliakov A.V."/>
            <person name="Pollet N."/>
            <person name="Robert J."/>
            <person name="Salamov A."/>
            <person name="Sater A.K."/>
            <person name="Schmutz J."/>
            <person name="Terry A."/>
            <person name="Vize P.D."/>
            <person name="Warren W.C."/>
            <person name="Wells D."/>
            <person name="Wills A."/>
            <person name="Wilson R.K."/>
            <person name="Zimmerman L.B."/>
            <person name="Zorn A.M."/>
            <person name="Grainger R."/>
            <person name="Grammer T."/>
            <person name="Khokha M.K."/>
            <person name="Richardson P.M."/>
            <person name="Rokhsar D.S."/>
        </authorList>
    </citation>
    <scope>NUCLEOTIDE SEQUENCE [LARGE SCALE GENOMIC DNA]</scope>
    <source>
        <strain evidence="4">Nigerian</strain>
    </source>
</reference>
<comment type="function">
    <text evidence="2">May mediate accelerated ATP-independent bidirectional transbilayer migration of phospholipids upon binding calcium ions that results in a loss of phospholipid asymmetry in the plasma membrane.</text>
</comment>
<comment type="similarity">
    <text evidence="1 2">Belongs to the phospholipid scramblase family.</text>
</comment>
<proteinExistence type="inferred from homology"/>